<dbReference type="NCBIfam" id="TIGR00689">
    <property type="entry name" value="rpiB_lacA_lacB"/>
    <property type="match status" value="1"/>
</dbReference>
<sequence length="147" mass="15491">MIIALGSDMDAPLVQAAAKALGERGHEVLPFGPVAAPDAPWPQVAIQAATAVAENRADQAILFCWTGTGISMAANKVTGVRAALCWDAPTAAGARQWNDANALAISLRYTTEAVLLEILDAWFGHSPSNEEADAACIRFLKAYDQGR</sequence>
<comment type="caution">
    <text evidence="2">The sequence shown here is derived from an EMBL/GenBank/DDBJ whole genome shotgun (WGS) entry which is preliminary data.</text>
</comment>
<gene>
    <name evidence="2" type="ORF">FRY97_05405</name>
</gene>
<dbReference type="PIRSF" id="PIRSF005384">
    <property type="entry name" value="RpiB_LacA_B"/>
    <property type="match status" value="1"/>
</dbReference>
<dbReference type="InterPro" id="IPR036569">
    <property type="entry name" value="RpiB_LacA_LacB_sf"/>
</dbReference>
<evidence type="ECO:0000256" key="1">
    <source>
        <dbReference type="ARBA" id="ARBA00008754"/>
    </source>
</evidence>
<keyword evidence="2" id="KW-0413">Isomerase</keyword>
<dbReference type="RefSeq" id="WP_147166420.1">
    <property type="nucleotide sequence ID" value="NZ_VOOR01000008.1"/>
</dbReference>
<dbReference type="EMBL" id="VOOR01000008">
    <property type="protein sequence ID" value="TXB66251.1"/>
    <property type="molecule type" value="Genomic_DNA"/>
</dbReference>
<dbReference type="SUPFAM" id="SSF89623">
    <property type="entry name" value="Ribose/Galactose isomerase RpiB/AlsB"/>
    <property type="match status" value="1"/>
</dbReference>
<reference evidence="2 3" key="1">
    <citation type="submission" date="2019-08" db="EMBL/GenBank/DDBJ databases">
        <title>Genome of Phaeodactylibacter luteus.</title>
        <authorList>
            <person name="Bowman J.P."/>
        </authorList>
    </citation>
    <scope>NUCLEOTIDE SEQUENCE [LARGE SCALE GENOMIC DNA]</scope>
    <source>
        <strain evidence="2 3">KCTC 42180</strain>
    </source>
</reference>
<dbReference type="InterPro" id="IPR003500">
    <property type="entry name" value="RpiB_LacA_LacB"/>
</dbReference>
<dbReference type="GO" id="GO:0004751">
    <property type="term" value="F:ribose-5-phosphate isomerase activity"/>
    <property type="evidence" value="ECO:0007669"/>
    <property type="project" value="TreeGrafter"/>
</dbReference>
<dbReference type="PANTHER" id="PTHR30345:SF2">
    <property type="entry name" value="SUGAR-PHOSPHATE ISOMERASE, RPIB_LACA_LACB FAMILY"/>
    <property type="match status" value="1"/>
</dbReference>
<evidence type="ECO:0000313" key="2">
    <source>
        <dbReference type="EMBL" id="TXB66251.1"/>
    </source>
</evidence>
<organism evidence="2 3">
    <name type="scientific">Phaeodactylibacter luteus</name>
    <dbReference type="NCBI Taxonomy" id="1564516"/>
    <lineage>
        <taxon>Bacteria</taxon>
        <taxon>Pseudomonadati</taxon>
        <taxon>Bacteroidota</taxon>
        <taxon>Saprospiria</taxon>
        <taxon>Saprospirales</taxon>
        <taxon>Haliscomenobacteraceae</taxon>
        <taxon>Phaeodactylibacter</taxon>
    </lineage>
</organism>
<comment type="similarity">
    <text evidence="1">Belongs to the LacAB/RpiB family.</text>
</comment>
<dbReference type="GO" id="GO:0019316">
    <property type="term" value="P:D-allose catabolic process"/>
    <property type="evidence" value="ECO:0007669"/>
    <property type="project" value="TreeGrafter"/>
</dbReference>
<dbReference type="AlphaFoldDB" id="A0A5C6RV76"/>
<name>A0A5C6RV76_9BACT</name>
<dbReference type="OrthoDB" id="1778624at2"/>
<dbReference type="Proteomes" id="UP000321580">
    <property type="component" value="Unassembled WGS sequence"/>
</dbReference>
<protein>
    <submittedName>
        <fullName evidence="2">RpiB/LacA/LacB family sugar-phosphate isomerase</fullName>
    </submittedName>
</protein>
<dbReference type="PANTHER" id="PTHR30345">
    <property type="entry name" value="RIBOSE-5-PHOSPHATE ISOMERASE B"/>
    <property type="match status" value="1"/>
</dbReference>
<dbReference type="Gene3D" id="3.40.1400.10">
    <property type="entry name" value="Sugar-phosphate isomerase, RpiB/LacA/LacB"/>
    <property type="match status" value="1"/>
</dbReference>
<proteinExistence type="inferred from homology"/>
<accession>A0A5C6RV76</accession>
<keyword evidence="3" id="KW-1185">Reference proteome</keyword>
<dbReference type="Pfam" id="PF02502">
    <property type="entry name" value="LacAB_rpiB"/>
    <property type="match status" value="1"/>
</dbReference>
<dbReference type="GO" id="GO:0009052">
    <property type="term" value="P:pentose-phosphate shunt, non-oxidative branch"/>
    <property type="evidence" value="ECO:0007669"/>
    <property type="project" value="TreeGrafter"/>
</dbReference>
<evidence type="ECO:0000313" key="3">
    <source>
        <dbReference type="Proteomes" id="UP000321580"/>
    </source>
</evidence>